<sequence length="164" mass="18483">MGHTLIDVGEEYDGGFNYSGVNSAKDVQSVPWAHWYTDRSSEVRTQRTNVPMLVYPWKLLDSFVRWSHTFNSAGTYSSYVIQFSVSGVAATGDLRIDMDGDGLDWEANHDVGLDRWIYKIKINKALTTGTHNLGFTLLNRSRQGSAQLCHVEVTEFGAEDEWVT</sequence>
<dbReference type="Proteomes" id="UP001583177">
    <property type="component" value="Unassembled WGS sequence"/>
</dbReference>
<protein>
    <submittedName>
        <fullName evidence="1">Uncharacterized protein</fullName>
    </submittedName>
</protein>
<reference evidence="1 2" key="1">
    <citation type="journal article" date="2024" name="IMA Fungus">
        <title>IMA Genome - F19 : A genome assembly and annotation guide to empower mycologists, including annotated draft genome sequences of Ceratocystis pirilliformis, Diaporthe australafricana, Fusarium ophioides, Paecilomyces lecythidis, and Sporothrix stenoceras.</title>
        <authorList>
            <person name="Aylward J."/>
            <person name="Wilson A.M."/>
            <person name="Visagie C.M."/>
            <person name="Spraker J."/>
            <person name="Barnes I."/>
            <person name="Buitendag C."/>
            <person name="Ceriani C."/>
            <person name="Del Mar Angel L."/>
            <person name="du Plessis D."/>
            <person name="Fuchs T."/>
            <person name="Gasser K."/>
            <person name="Kramer D."/>
            <person name="Li W."/>
            <person name="Munsamy K."/>
            <person name="Piso A."/>
            <person name="Price J.L."/>
            <person name="Sonnekus B."/>
            <person name="Thomas C."/>
            <person name="van der Nest A."/>
            <person name="van Dijk A."/>
            <person name="van Heerden A."/>
            <person name="van Vuuren N."/>
            <person name="Yilmaz N."/>
            <person name="Duong T.A."/>
            <person name="van der Merwe N.A."/>
            <person name="Wingfield M.J."/>
            <person name="Wingfield B.D."/>
        </authorList>
    </citation>
    <scope>NUCLEOTIDE SEQUENCE [LARGE SCALE GENOMIC DNA]</scope>
    <source>
        <strain evidence="1 2">CMW 18300</strain>
    </source>
</reference>
<evidence type="ECO:0000313" key="2">
    <source>
        <dbReference type="Proteomes" id="UP001583177"/>
    </source>
</evidence>
<name>A0ABR3Y3J2_9PEZI</name>
<keyword evidence="2" id="KW-1185">Reference proteome</keyword>
<proteinExistence type="predicted"/>
<gene>
    <name evidence="1" type="ORF">Daus18300_000516</name>
</gene>
<organism evidence="1 2">
    <name type="scientific">Diaporthe australafricana</name>
    <dbReference type="NCBI Taxonomy" id="127596"/>
    <lineage>
        <taxon>Eukaryota</taxon>
        <taxon>Fungi</taxon>
        <taxon>Dikarya</taxon>
        <taxon>Ascomycota</taxon>
        <taxon>Pezizomycotina</taxon>
        <taxon>Sordariomycetes</taxon>
        <taxon>Sordariomycetidae</taxon>
        <taxon>Diaporthales</taxon>
        <taxon>Diaporthaceae</taxon>
        <taxon>Diaporthe</taxon>
    </lineage>
</organism>
<accession>A0ABR3Y3J2</accession>
<comment type="caution">
    <text evidence="1">The sequence shown here is derived from an EMBL/GenBank/DDBJ whole genome shotgun (WGS) entry which is preliminary data.</text>
</comment>
<dbReference type="EMBL" id="JAWRVE010000003">
    <property type="protein sequence ID" value="KAL1882878.1"/>
    <property type="molecule type" value="Genomic_DNA"/>
</dbReference>
<evidence type="ECO:0000313" key="1">
    <source>
        <dbReference type="EMBL" id="KAL1882878.1"/>
    </source>
</evidence>